<dbReference type="eggNOG" id="KOG3473">
    <property type="taxonomic scope" value="Eukaryota"/>
</dbReference>
<evidence type="ECO:0000259" key="6">
    <source>
        <dbReference type="Pfam" id="PF03931"/>
    </source>
</evidence>
<dbReference type="FunCoup" id="G0MYJ6">
    <property type="interactions" value="2"/>
</dbReference>
<evidence type="ECO:0000256" key="1">
    <source>
        <dbReference type="ARBA" id="ARBA00004123"/>
    </source>
</evidence>
<dbReference type="EMBL" id="GL379820">
    <property type="protein sequence ID" value="EGT47577.1"/>
    <property type="molecule type" value="Genomic_DNA"/>
</dbReference>
<dbReference type="SMART" id="SM00512">
    <property type="entry name" value="Skp1"/>
    <property type="match status" value="1"/>
</dbReference>
<gene>
    <name evidence="7" type="ORF">CAEBREN_23198</name>
</gene>
<evidence type="ECO:0000256" key="5">
    <source>
        <dbReference type="SAM" id="MobiDB-lite"/>
    </source>
</evidence>
<dbReference type="STRING" id="135651.G0MYJ6"/>
<dbReference type="FunFam" id="3.30.710.10:FF:000035">
    <property type="entry name" value="Elongin C transcription elongation factor"/>
    <property type="match status" value="1"/>
</dbReference>
<evidence type="ECO:0000256" key="3">
    <source>
        <dbReference type="ARBA" id="ARBA00021347"/>
    </source>
</evidence>
<reference evidence="8" key="1">
    <citation type="submission" date="2011-07" db="EMBL/GenBank/DDBJ databases">
        <authorList>
            <consortium name="Caenorhabditis brenneri Sequencing and Analysis Consortium"/>
            <person name="Wilson R.K."/>
        </authorList>
    </citation>
    <scope>NUCLEOTIDE SEQUENCE [LARGE SCALE GENOMIC DNA]</scope>
    <source>
        <strain evidence="8">PB2801</strain>
    </source>
</reference>
<comment type="subcellular location">
    <subcellularLocation>
        <location evidence="1">Nucleus</location>
    </subcellularLocation>
</comment>
<evidence type="ECO:0000256" key="4">
    <source>
        <dbReference type="ARBA" id="ARBA00023242"/>
    </source>
</evidence>
<dbReference type="Proteomes" id="UP000008068">
    <property type="component" value="Unassembled WGS sequence"/>
</dbReference>
<dbReference type="InterPro" id="IPR011333">
    <property type="entry name" value="SKP1/BTB/POZ_sf"/>
</dbReference>
<proteinExistence type="inferred from homology"/>
<accession>G0MYJ6</accession>
<comment type="similarity">
    <text evidence="2">Belongs to the SKP1 family.</text>
</comment>
<dbReference type="SUPFAM" id="SSF54695">
    <property type="entry name" value="POZ domain"/>
    <property type="match status" value="1"/>
</dbReference>
<evidence type="ECO:0000256" key="2">
    <source>
        <dbReference type="ARBA" id="ARBA00009993"/>
    </source>
</evidence>
<feature type="domain" description="SKP1 component POZ" evidence="6">
    <location>
        <begin position="58"/>
        <end position="119"/>
    </location>
</feature>
<dbReference type="AlphaFoldDB" id="G0MYJ6"/>
<sequence>MTEPSEREFKKLNLVEEDKEKEAEEEAENEDEEEKSGEGTSSPPPIHYPGLLGENSEYVKLVSNDNHEFVIRRELAEISKVLKEMLRTPGGNGSNTVYLHMINSRTLSKMCNYLSYHKQYLKKEGEIEPFEIDPRDGYELLLVAGFFEI</sequence>
<dbReference type="InterPro" id="IPR016073">
    <property type="entry name" value="Skp1_comp_POZ"/>
</dbReference>
<keyword evidence="4" id="KW-0539">Nucleus</keyword>
<dbReference type="OMA" id="DCLENEM"/>
<dbReference type="GO" id="GO:0005634">
    <property type="term" value="C:nucleus"/>
    <property type="evidence" value="ECO:0007669"/>
    <property type="project" value="UniProtKB-SubCell"/>
</dbReference>
<feature type="compositionally biased region" description="Basic and acidic residues" evidence="5">
    <location>
        <begin position="1"/>
        <end position="22"/>
    </location>
</feature>
<evidence type="ECO:0000313" key="7">
    <source>
        <dbReference type="EMBL" id="EGT47577.1"/>
    </source>
</evidence>
<dbReference type="HOGENOM" id="CLU_130038_0_1_1"/>
<dbReference type="GO" id="GO:0006511">
    <property type="term" value="P:ubiquitin-dependent protein catabolic process"/>
    <property type="evidence" value="ECO:0007669"/>
    <property type="project" value="InterPro"/>
</dbReference>
<dbReference type="CDD" id="cd18321">
    <property type="entry name" value="BTB_POZ_EloC"/>
    <property type="match status" value="1"/>
</dbReference>
<keyword evidence="8" id="KW-1185">Reference proteome</keyword>
<protein>
    <recommendedName>
        <fullName evidence="3">Elongin-C</fullName>
    </recommendedName>
</protein>
<name>G0MYJ6_CAEBE</name>
<dbReference type="Pfam" id="PF03931">
    <property type="entry name" value="Skp1_POZ"/>
    <property type="match status" value="1"/>
</dbReference>
<evidence type="ECO:0000313" key="8">
    <source>
        <dbReference type="Proteomes" id="UP000008068"/>
    </source>
</evidence>
<dbReference type="InParanoid" id="G0MYJ6"/>
<dbReference type="Gene3D" id="3.30.710.10">
    <property type="entry name" value="Potassium Channel Kv1.1, Chain A"/>
    <property type="match status" value="1"/>
</dbReference>
<dbReference type="InterPro" id="IPR001232">
    <property type="entry name" value="SKP1-like"/>
</dbReference>
<feature type="compositionally biased region" description="Acidic residues" evidence="5">
    <location>
        <begin position="23"/>
        <end position="35"/>
    </location>
</feature>
<organism evidence="8">
    <name type="scientific">Caenorhabditis brenneri</name>
    <name type="common">Nematode worm</name>
    <dbReference type="NCBI Taxonomy" id="135651"/>
    <lineage>
        <taxon>Eukaryota</taxon>
        <taxon>Metazoa</taxon>
        <taxon>Ecdysozoa</taxon>
        <taxon>Nematoda</taxon>
        <taxon>Chromadorea</taxon>
        <taxon>Rhabditida</taxon>
        <taxon>Rhabditina</taxon>
        <taxon>Rhabditomorpha</taxon>
        <taxon>Rhabditoidea</taxon>
        <taxon>Rhabditidae</taxon>
        <taxon>Peloderinae</taxon>
        <taxon>Caenorhabditis</taxon>
    </lineage>
</organism>
<feature type="region of interest" description="Disordered" evidence="5">
    <location>
        <begin position="1"/>
        <end position="51"/>
    </location>
</feature>
<dbReference type="OrthoDB" id="249087at2759"/>
<dbReference type="PANTHER" id="PTHR20648">
    <property type="entry name" value="ELONGIN-C"/>
    <property type="match status" value="1"/>
</dbReference>
<dbReference type="InterPro" id="IPR039948">
    <property type="entry name" value="ELC1"/>
</dbReference>